<sequence>MPTPTETLAAALDALTADGDPTAAAALDRWEPQDWREALLDLPLDEHGYYDRFHRHQRAEIERLWTWWTGTRDHRHTPETVGLLGLYLLTVTAVHCSERARFHGETTVTYTCGDTQVTAAHLSTELVADPRVRDALKTLYDPAATGPAPQDTLDQWALIDFDTLRFHRHGTTSIILYGKSADPKKSRRTEFALKCIVYPYQRLPAIADATRTYADRFDTFIPDDAPLVVVWASHDNWILQDFLTGQTLAERLRTRPRTEPRPRKTAIRPIDIAELDLLGNALLYALADLVRLGYRHEDLSPSNIIVQDFGSTARMRFIDLGVNHLHTRTLPGESYGEAVYVAPEVRKGGHGDDQADLYSLGRLLLAISGSGLGPDGSLPDHTYVLSTGMARLLEDLVDADPDRRLLVTPIEPPEAPESAQGRNRIDQIRELFQREMEVIREAARLEPEGAMERLKDLLPGSGTVSRQGRIMRVRQRQAAAMRDQGRTADVSRLRQAQRLRRWAWGAAFLLWGTAALVATWWLEDLGIGWQAKWIEVVNIALAEAGSDFDFFAAMRMDGYVVPDPWGNLPARLVGFSFALVNARLYLNLFAEISPLSSLPRRGRQRFLTYATEFGLRSMAVLPSLCVILPTLVQSDWWPLATQIGLVWTAAVFSVFIAFERDIHRRARTAGLSTVPEGEFPPGRLARWRPTLVIYCVPVLGIGTLIMLDLVQDELVYASFVSLINLSIYYFKSAGADAPRVRTELSRAFLAAERLDRLDARDAGQSGRRMQTRGQRSMPWADSRSRIARRPEVRASSASGANPSRS</sequence>
<dbReference type="InterPro" id="IPR000719">
    <property type="entry name" value="Prot_kinase_dom"/>
</dbReference>
<comment type="caution">
    <text evidence="4">The sequence shown here is derived from an EMBL/GenBank/DDBJ whole genome shotgun (WGS) entry which is preliminary data.</text>
</comment>
<proteinExistence type="predicted"/>
<feature type="transmembrane region" description="Helical" evidence="2">
    <location>
        <begin position="606"/>
        <end position="630"/>
    </location>
</feature>
<feature type="transmembrane region" description="Helical" evidence="2">
    <location>
        <begin position="502"/>
        <end position="522"/>
    </location>
</feature>
<name>A0A2T0UG07_9ACTN</name>
<gene>
    <name evidence="4" type="ORF">B0I28_108119</name>
</gene>
<dbReference type="Proteomes" id="UP000238176">
    <property type="component" value="Unassembled WGS sequence"/>
</dbReference>
<evidence type="ECO:0000256" key="2">
    <source>
        <dbReference type="SAM" id="Phobius"/>
    </source>
</evidence>
<reference evidence="4 5" key="1">
    <citation type="submission" date="2018-03" db="EMBL/GenBank/DDBJ databases">
        <title>Genomic Encyclopedia of Type Strains, Phase III (KMG-III): the genomes of soil and plant-associated and newly described type strains.</title>
        <authorList>
            <person name="Whitman W."/>
        </authorList>
    </citation>
    <scope>NUCLEOTIDE SEQUENCE [LARGE SCALE GENOMIC DNA]</scope>
    <source>
        <strain evidence="4 5">CGMCC 4.7067</strain>
    </source>
</reference>
<feature type="compositionally biased region" description="Basic and acidic residues" evidence="1">
    <location>
        <begin position="782"/>
        <end position="792"/>
    </location>
</feature>
<keyword evidence="2" id="KW-0472">Membrane</keyword>
<evidence type="ECO:0000259" key="3">
    <source>
        <dbReference type="PROSITE" id="PS50011"/>
    </source>
</evidence>
<keyword evidence="5" id="KW-1185">Reference proteome</keyword>
<evidence type="ECO:0000256" key="1">
    <source>
        <dbReference type="SAM" id="MobiDB-lite"/>
    </source>
</evidence>
<feature type="compositionally biased region" description="Polar residues" evidence="1">
    <location>
        <begin position="795"/>
        <end position="805"/>
    </location>
</feature>
<organism evidence="4 5">
    <name type="scientific">Glycomyces artemisiae</name>
    <dbReference type="NCBI Taxonomy" id="1076443"/>
    <lineage>
        <taxon>Bacteria</taxon>
        <taxon>Bacillati</taxon>
        <taxon>Actinomycetota</taxon>
        <taxon>Actinomycetes</taxon>
        <taxon>Glycomycetales</taxon>
        <taxon>Glycomycetaceae</taxon>
        <taxon>Glycomyces</taxon>
    </lineage>
</organism>
<evidence type="ECO:0000313" key="4">
    <source>
        <dbReference type="EMBL" id="PRY56808.1"/>
    </source>
</evidence>
<dbReference type="AlphaFoldDB" id="A0A2T0UG07"/>
<dbReference type="InterPro" id="IPR011009">
    <property type="entry name" value="Kinase-like_dom_sf"/>
</dbReference>
<dbReference type="EMBL" id="PVTJ01000008">
    <property type="protein sequence ID" value="PRY56808.1"/>
    <property type="molecule type" value="Genomic_DNA"/>
</dbReference>
<keyword evidence="2" id="KW-0812">Transmembrane</keyword>
<protein>
    <submittedName>
        <fullName evidence="4">Protein kinase-like protein</fullName>
    </submittedName>
</protein>
<feature type="region of interest" description="Disordered" evidence="1">
    <location>
        <begin position="760"/>
        <end position="805"/>
    </location>
</feature>
<keyword evidence="4" id="KW-0418">Kinase</keyword>
<dbReference type="PROSITE" id="PS50011">
    <property type="entry name" value="PROTEIN_KINASE_DOM"/>
    <property type="match status" value="1"/>
</dbReference>
<keyword evidence="4" id="KW-0808">Transferase</keyword>
<dbReference type="GO" id="GO:0005524">
    <property type="term" value="F:ATP binding"/>
    <property type="evidence" value="ECO:0007669"/>
    <property type="project" value="InterPro"/>
</dbReference>
<dbReference type="Gene3D" id="1.10.510.10">
    <property type="entry name" value="Transferase(Phosphotransferase) domain 1"/>
    <property type="match status" value="1"/>
</dbReference>
<feature type="transmembrane region" description="Helical" evidence="2">
    <location>
        <begin position="713"/>
        <end position="730"/>
    </location>
</feature>
<dbReference type="OrthoDB" id="5166861at2"/>
<accession>A0A2T0UG07</accession>
<feature type="transmembrane region" description="Helical" evidence="2">
    <location>
        <begin position="636"/>
        <end position="658"/>
    </location>
</feature>
<evidence type="ECO:0000313" key="5">
    <source>
        <dbReference type="Proteomes" id="UP000238176"/>
    </source>
</evidence>
<feature type="transmembrane region" description="Helical" evidence="2">
    <location>
        <begin position="691"/>
        <end position="707"/>
    </location>
</feature>
<dbReference type="SUPFAM" id="SSF56112">
    <property type="entry name" value="Protein kinase-like (PK-like)"/>
    <property type="match status" value="1"/>
</dbReference>
<keyword evidence="2" id="KW-1133">Transmembrane helix</keyword>
<dbReference type="GO" id="GO:0004672">
    <property type="term" value="F:protein kinase activity"/>
    <property type="evidence" value="ECO:0007669"/>
    <property type="project" value="InterPro"/>
</dbReference>
<feature type="domain" description="Protein kinase" evidence="3">
    <location>
        <begin position="161"/>
        <end position="458"/>
    </location>
</feature>